<gene>
    <name evidence="2" type="ORF">GCM10022204_18580</name>
</gene>
<dbReference type="Gene3D" id="3.30.420.40">
    <property type="match status" value="2"/>
</dbReference>
<dbReference type="RefSeq" id="WP_344812043.1">
    <property type="nucleotide sequence ID" value="NZ_BAAAYX010000004.1"/>
</dbReference>
<evidence type="ECO:0000259" key="1">
    <source>
        <dbReference type="Pfam" id="PF01869"/>
    </source>
</evidence>
<dbReference type="InterPro" id="IPR002731">
    <property type="entry name" value="ATPase_BadF"/>
</dbReference>
<evidence type="ECO:0000313" key="2">
    <source>
        <dbReference type="EMBL" id="GAA3701956.1"/>
    </source>
</evidence>
<protein>
    <submittedName>
        <fullName evidence="2">BadF/BadG/BcrA/BcrD ATPase family protein</fullName>
    </submittedName>
</protein>
<name>A0ABP7DAZ7_9ACTN</name>
<dbReference type="PANTHER" id="PTHR43190">
    <property type="entry name" value="N-ACETYL-D-GLUCOSAMINE KINASE"/>
    <property type="match status" value="1"/>
</dbReference>
<evidence type="ECO:0000313" key="3">
    <source>
        <dbReference type="Proteomes" id="UP001500051"/>
    </source>
</evidence>
<dbReference type="SUPFAM" id="SSF53067">
    <property type="entry name" value="Actin-like ATPase domain"/>
    <property type="match status" value="2"/>
</dbReference>
<organism evidence="2 3">
    <name type="scientific">Microlunatus aurantiacus</name>
    <dbReference type="NCBI Taxonomy" id="446786"/>
    <lineage>
        <taxon>Bacteria</taxon>
        <taxon>Bacillati</taxon>
        <taxon>Actinomycetota</taxon>
        <taxon>Actinomycetes</taxon>
        <taxon>Propionibacteriales</taxon>
        <taxon>Propionibacteriaceae</taxon>
        <taxon>Microlunatus</taxon>
    </lineage>
</organism>
<reference evidence="3" key="1">
    <citation type="journal article" date="2019" name="Int. J. Syst. Evol. Microbiol.">
        <title>The Global Catalogue of Microorganisms (GCM) 10K type strain sequencing project: providing services to taxonomists for standard genome sequencing and annotation.</title>
        <authorList>
            <consortium name="The Broad Institute Genomics Platform"/>
            <consortium name="The Broad Institute Genome Sequencing Center for Infectious Disease"/>
            <person name="Wu L."/>
            <person name="Ma J."/>
        </authorList>
    </citation>
    <scope>NUCLEOTIDE SEQUENCE [LARGE SCALE GENOMIC DNA]</scope>
    <source>
        <strain evidence="3">JCM 16548</strain>
    </source>
</reference>
<proteinExistence type="predicted"/>
<dbReference type="EMBL" id="BAAAYX010000004">
    <property type="protein sequence ID" value="GAA3701956.1"/>
    <property type="molecule type" value="Genomic_DNA"/>
</dbReference>
<keyword evidence="3" id="KW-1185">Reference proteome</keyword>
<dbReference type="InterPro" id="IPR052519">
    <property type="entry name" value="Euk-type_GlcNAc_Kinase"/>
</dbReference>
<accession>A0ABP7DAZ7</accession>
<dbReference type="InterPro" id="IPR043129">
    <property type="entry name" value="ATPase_NBD"/>
</dbReference>
<dbReference type="Proteomes" id="UP001500051">
    <property type="component" value="Unassembled WGS sequence"/>
</dbReference>
<feature type="domain" description="ATPase BadF/BadG/BcrA/BcrD type" evidence="1">
    <location>
        <begin position="9"/>
        <end position="302"/>
    </location>
</feature>
<dbReference type="PANTHER" id="PTHR43190:SF3">
    <property type="entry name" value="N-ACETYL-D-GLUCOSAMINE KINASE"/>
    <property type="match status" value="1"/>
</dbReference>
<dbReference type="Pfam" id="PF01869">
    <property type="entry name" value="BcrAD_BadFG"/>
    <property type="match status" value="1"/>
</dbReference>
<sequence length="333" mass="34059">MSDTPALVLGVDAGNSKTVAVVADTDGRVLGFGRSGNGDIYGAVSEQAAVSAVVAAAEAAMTAAYGAADHTRLGHAAFCLAGLDWVSDHEFWEAQLDRHWPGLSRTLHNDGFALLRAGEPTGLGVALSVGTGGAVVARGPEREWTASFWLTDPLGGGELGKAAFAAVIRADLGIEPATCLTSMLLAHLGYDDVAAMLEDGTRRGGRPPTYAALARDVLDAARRGDAVAQRIVAGQGRSLARYARAACARVGLTGGATSVVLGGSVLSSENPALRDATVAALADELPDAHAVLSPRSPVVGAVAEAIAEIRGSVPPEVATRLADHRFPPEFLLT</sequence>
<comment type="caution">
    <text evidence="2">The sequence shown here is derived from an EMBL/GenBank/DDBJ whole genome shotgun (WGS) entry which is preliminary data.</text>
</comment>